<name>A0A849BN31_9ACTN</name>
<dbReference type="Pfam" id="PF13193">
    <property type="entry name" value="AMP-binding_C"/>
    <property type="match status" value="1"/>
</dbReference>
<dbReference type="InterPro" id="IPR020845">
    <property type="entry name" value="AMP-binding_CS"/>
</dbReference>
<dbReference type="Gene3D" id="3.40.50.12780">
    <property type="entry name" value="N-terminal domain of ligase-like"/>
    <property type="match status" value="1"/>
</dbReference>
<gene>
    <name evidence="5" type="ORF">HLB09_04950</name>
</gene>
<evidence type="ECO:0000313" key="5">
    <source>
        <dbReference type="EMBL" id="NNH22447.1"/>
    </source>
</evidence>
<keyword evidence="6" id="KW-1185">Reference proteome</keyword>
<dbReference type="PROSITE" id="PS00455">
    <property type="entry name" value="AMP_BINDING"/>
    <property type="match status" value="1"/>
</dbReference>
<protein>
    <submittedName>
        <fullName evidence="5">AMP-binding protein</fullName>
    </submittedName>
</protein>
<comment type="caution">
    <text evidence="5">The sequence shown here is derived from an EMBL/GenBank/DDBJ whole genome shotgun (WGS) entry which is preliminary data.</text>
</comment>
<feature type="domain" description="AMP-dependent synthetase/ligase" evidence="2">
    <location>
        <begin position="79"/>
        <end position="463"/>
    </location>
</feature>
<dbReference type="Proteomes" id="UP000555552">
    <property type="component" value="Unassembled WGS sequence"/>
</dbReference>
<organism evidence="5 6">
    <name type="scientific">Pseudokineococcus marinus</name>
    <dbReference type="NCBI Taxonomy" id="351215"/>
    <lineage>
        <taxon>Bacteria</taxon>
        <taxon>Bacillati</taxon>
        <taxon>Actinomycetota</taxon>
        <taxon>Actinomycetes</taxon>
        <taxon>Kineosporiales</taxon>
        <taxon>Kineosporiaceae</taxon>
        <taxon>Pseudokineococcus</taxon>
    </lineage>
</organism>
<proteinExistence type="inferred from homology"/>
<evidence type="ECO:0000256" key="1">
    <source>
        <dbReference type="ARBA" id="ARBA00006432"/>
    </source>
</evidence>
<dbReference type="InterPro" id="IPR032387">
    <property type="entry name" value="ACAS_N"/>
</dbReference>
<dbReference type="PANTHER" id="PTHR43347:SF3">
    <property type="entry name" value="ACYL-COA SYNTHETASE SHORT-CHAIN FAMILY MEMBER 3, MITOCHONDRIAL"/>
    <property type="match status" value="1"/>
</dbReference>
<sequence>MTTREPAGSPTAGGAWEAAHRASLEDPEGFWLDAARAVRWIRRPGTALDPAADEAEGAALPRWFRGATLSTAYNCLDRHVVAGRGDDPALVHHSAYTGERRTLTYAELLDQSARLAGALRELGVGKGDRVVVYMPMVPEAVVAMLACARIGAVHSVVFGGFAAAELAARIDDARPVVVLTASCGLEPTRVVEYMPLLEAALERAEHAPAHCVVLQRPQATATLVPGRDLEWRDVLRPGAAPPAECVEVAATDPLYVLYTSGTTGRPKGVVRDHGGHAVALSWSVPNLFGLEPGDVVLTASDVGWVVGHSYIVYGPLLAGCTTVLYEGKPVGTPDAGALWRAAAEHRASVVFTAPTAVRAIRAQDPDLALAAEHDLSDLRALYLAGERLDPDTWAWAGERLGVPVVDNWWQTETGWPIACSPRGLQDLPLKPGSPSVPSPGYDLRVLDAEGREVPAGEEGALCLCLPLPPGTLAGVWGGDERLRASSLAAHPGYYTTGDGGYVDEDGYVHVLGRTDDVINVAGHRLSAGQLEAAVIGHPDVAECAVVGAADPLVGQEPRALVVLAQGVTTSPEDVAAQVVQRVRDEVGAVARLRRVDVVAALPKTRSGKVLRKTLREMADGLEPVVPGTIEDRSVLDGLRDVLRS</sequence>
<evidence type="ECO:0000259" key="4">
    <source>
        <dbReference type="Pfam" id="PF16177"/>
    </source>
</evidence>
<evidence type="ECO:0000259" key="2">
    <source>
        <dbReference type="Pfam" id="PF00501"/>
    </source>
</evidence>
<dbReference type="InterPro" id="IPR042099">
    <property type="entry name" value="ANL_N_sf"/>
</dbReference>
<reference evidence="5 6" key="1">
    <citation type="submission" date="2020-05" db="EMBL/GenBank/DDBJ databases">
        <title>MicrobeNet Type strains.</title>
        <authorList>
            <person name="Nicholson A.C."/>
        </authorList>
    </citation>
    <scope>NUCLEOTIDE SEQUENCE [LARGE SCALE GENOMIC DNA]</scope>
    <source>
        <strain evidence="5 6">JCM 14547</strain>
    </source>
</reference>
<dbReference type="InterPro" id="IPR045851">
    <property type="entry name" value="AMP-bd_C_sf"/>
</dbReference>
<feature type="domain" description="AMP-binding enzyme C-terminal" evidence="3">
    <location>
        <begin position="530"/>
        <end position="608"/>
    </location>
</feature>
<comment type="similarity">
    <text evidence="1">Belongs to the ATP-dependent AMP-binding enzyme family.</text>
</comment>
<accession>A0A849BN31</accession>
<dbReference type="SUPFAM" id="SSF56801">
    <property type="entry name" value="Acetyl-CoA synthetase-like"/>
    <property type="match status" value="1"/>
</dbReference>
<dbReference type="GO" id="GO:0050218">
    <property type="term" value="F:propionate-CoA ligase activity"/>
    <property type="evidence" value="ECO:0007669"/>
    <property type="project" value="TreeGrafter"/>
</dbReference>
<dbReference type="InterPro" id="IPR025110">
    <property type="entry name" value="AMP-bd_C"/>
</dbReference>
<dbReference type="AlphaFoldDB" id="A0A849BN31"/>
<dbReference type="InterPro" id="IPR000873">
    <property type="entry name" value="AMP-dep_synth/lig_dom"/>
</dbReference>
<evidence type="ECO:0000259" key="3">
    <source>
        <dbReference type="Pfam" id="PF13193"/>
    </source>
</evidence>
<dbReference type="PANTHER" id="PTHR43347">
    <property type="entry name" value="ACYL-COA SYNTHETASE"/>
    <property type="match status" value="1"/>
</dbReference>
<dbReference type="RefSeq" id="WP_171202293.1">
    <property type="nucleotide sequence ID" value="NZ_BAAANP010000025.1"/>
</dbReference>
<dbReference type="Gene3D" id="3.30.300.30">
    <property type="match status" value="1"/>
</dbReference>
<evidence type="ECO:0000313" key="6">
    <source>
        <dbReference type="Proteomes" id="UP000555552"/>
    </source>
</evidence>
<feature type="domain" description="Acetyl-coenzyme A synthetase N-terminal" evidence="4">
    <location>
        <begin position="17"/>
        <end position="75"/>
    </location>
</feature>
<dbReference type="Pfam" id="PF00501">
    <property type="entry name" value="AMP-binding"/>
    <property type="match status" value="1"/>
</dbReference>
<dbReference type="EMBL" id="JABEMA010000041">
    <property type="protein sequence ID" value="NNH22447.1"/>
    <property type="molecule type" value="Genomic_DNA"/>
</dbReference>
<dbReference type="Pfam" id="PF16177">
    <property type="entry name" value="ACAS_N"/>
    <property type="match status" value="1"/>
</dbReference>